<dbReference type="AlphaFoldDB" id="A0AAU9ITV7"/>
<proteinExistence type="predicted"/>
<reference evidence="1" key="1">
    <citation type="submission" date="2021-09" db="EMBL/GenBank/DDBJ databases">
        <authorList>
            <consortium name="AG Swart"/>
            <person name="Singh M."/>
            <person name="Singh A."/>
            <person name="Seah K."/>
            <person name="Emmerich C."/>
        </authorList>
    </citation>
    <scope>NUCLEOTIDE SEQUENCE</scope>
    <source>
        <strain evidence="1">ATCC30299</strain>
    </source>
</reference>
<accession>A0AAU9ITV7</accession>
<sequence length="77" mass="8852">MEGDGSNARPAVKATTNFLQGDLIGHFGLKEIFKETKKKKENRPLAISFREIIKRELDVKLHDFKLTDTQKKLLLQN</sequence>
<organism evidence="1 2">
    <name type="scientific">Blepharisma stoltei</name>
    <dbReference type="NCBI Taxonomy" id="1481888"/>
    <lineage>
        <taxon>Eukaryota</taxon>
        <taxon>Sar</taxon>
        <taxon>Alveolata</taxon>
        <taxon>Ciliophora</taxon>
        <taxon>Postciliodesmatophora</taxon>
        <taxon>Heterotrichea</taxon>
        <taxon>Heterotrichida</taxon>
        <taxon>Blepharismidae</taxon>
        <taxon>Blepharisma</taxon>
    </lineage>
</organism>
<evidence type="ECO:0000313" key="2">
    <source>
        <dbReference type="Proteomes" id="UP001162131"/>
    </source>
</evidence>
<keyword evidence="2" id="KW-1185">Reference proteome</keyword>
<dbReference type="EMBL" id="CAJZBQ010000016">
    <property type="protein sequence ID" value="CAG9316642.1"/>
    <property type="molecule type" value="Genomic_DNA"/>
</dbReference>
<evidence type="ECO:0000313" key="1">
    <source>
        <dbReference type="EMBL" id="CAG9316642.1"/>
    </source>
</evidence>
<dbReference type="Proteomes" id="UP001162131">
    <property type="component" value="Unassembled WGS sequence"/>
</dbReference>
<gene>
    <name evidence="1" type="ORF">BSTOLATCC_MIC16750</name>
</gene>
<protein>
    <submittedName>
        <fullName evidence="1">Uncharacterized protein</fullName>
    </submittedName>
</protein>
<comment type="caution">
    <text evidence="1">The sequence shown here is derived from an EMBL/GenBank/DDBJ whole genome shotgun (WGS) entry which is preliminary data.</text>
</comment>
<name>A0AAU9ITV7_9CILI</name>